<protein>
    <submittedName>
        <fullName evidence="2">DUF5615 family PIN-like protein</fullName>
    </submittedName>
</protein>
<dbReference type="RefSeq" id="WP_029633894.1">
    <property type="nucleotide sequence ID" value="NZ_JACJTA010000041.1"/>
</dbReference>
<name>A0ABR8GTY3_9CYAN</name>
<evidence type="ECO:0000259" key="1">
    <source>
        <dbReference type="Pfam" id="PF18480"/>
    </source>
</evidence>
<dbReference type="Proteomes" id="UP000660380">
    <property type="component" value="Unassembled WGS sequence"/>
</dbReference>
<gene>
    <name evidence="2" type="ORF">H6G81_18580</name>
</gene>
<dbReference type="EMBL" id="JACJTA010000041">
    <property type="protein sequence ID" value="MBD2606481.1"/>
    <property type="molecule type" value="Genomic_DNA"/>
</dbReference>
<comment type="caution">
    <text evidence="2">The sequence shown here is derived from an EMBL/GenBank/DDBJ whole genome shotgun (WGS) entry which is preliminary data.</text>
</comment>
<evidence type="ECO:0000313" key="3">
    <source>
        <dbReference type="Proteomes" id="UP000660380"/>
    </source>
</evidence>
<feature type="domain" description="DUF5615" evidence="1">
    <location>
        <begin position="1"/>
        <end position="108"/>
    </location>
</feature>
<dbReference type="Pfam" id="PF18480">
    <property type="entry name" value="DUF5615"/>
    <property type="match status" value="1"/>
</dbReference>
<accession>A0ABR8GTY3</accession>
<evidence type="ECO:0000313" key="2">
    <source>
        <dbReference type="EMBL" id="MBD2606481.1"/>
    </source>
</evidence>
<dbReference type="InterPro" id="IPR041049">
    <property type="entry name" value="DUF5615"/>
</dbReference>
<organism evidence="2 3">
    <name type="scientific">Scytonema hofmannii FACHB-248</name>
    <dbReference type="NCBI Taxonomy" id="1842502"/>
    <lineage>
        <taxon>Bacteria</taxon>
        <taxon>Bacillati</taxon>
        <taxon>Cyanobacteriota</taxon>
        <taxon>Cyanophyceae</taxon>
        <taxon>Nostocales</taxon>
        <taxon>Scytonemataceae</taxon>
        <taxon>Scytonema</taxon>
    </lineage>
</organism>
<keyword evidence="3" id="KW-1185">Reference proteome</keyword>
<sequence>MRFLVDECTGSTVARWLRDRGYEVFSVYDEARGISDDAVLEKALNENWILITNDKDFGDKIFREGNLHRGIIFLRLENERATNKISKLQLLLENYADRLPEQFVVVTESKVRFASP</sequence>
<proteinExistence type="predicted"/>
<reference evidence="2 3" key="1">
    <citation type="journal article" date="2020" name="ISME J.">
        <title>Comparative genomics reveals insights into cyanobacterial evolution and habitat adaptation.</title>
        <authorList>
            <person name="Chen M.Y."/>
            <person name="Teng W.K."/>
            <person name="Zhao L."/>
            <person name="Hu C.X."/>
            <person name="Zhou Y.K."/>
            <person name="Han B.P."/>
            <person name="Song L.R."/>
            <person name="Shu W.S."/>
        </authorList>
    </citation>
    <scope>NUCLEOTIDE SEQUENCE [LARGE SCALE GENOMIC DNA]</scope>
    <source>
        <strain evidence="2 3">FACHB-248</strain>
    </source>
</reference>